<protein>
    <submittedName>
        <fullName evidence="1">Uncharacterized protein</fullName>
    </submittedName>
</protein>
<proteinExistence type="predicted"/>
<sequence>MLIKSIVGCICLRIIVNSVCMDKLDKIKELNTQYKLLRNNGMVVEVKLLTNIGDYSIKNPNVISKVLDLLIRESQKQIESEVNE</sequence>
<organism evidence="1">
    <name type="scientific">Siphoviridae sp. ctM5A27</name>
    <dbReference type="NCBI Taxonomy" id="2825459"/>
    <lineage>
        <taxon>Viruses</taxon>
        <taxon>Duplodnaviria</taxon>
        <taxon>Heunggongvirae</taxon>
        <taxon>Uroviricota</taxon>
        <taxon>Caudoviricetes</taxon>
    </lineage>
</organism>
<dbReference type="EMBL" id="BK015415">
    <property type="protein sequence ID" value="DAE05714.1"/>
    <property type="molecule type" value="Genomic_DNA"/>
</dbReference>
<accession>A0A8S5PFF7</accession>
<name>A0A8S5PFF7_9CAUD</name>
<evidence type="ECO:0000313" key="1">
    <source>
        <dbReference type="EMBL" id="DAE05714.1"/>
    </source>
</evidence>
<reference evidence="1" key="1">
    <citation type="journal article" date="2021" name="Proc. Natl. Acad. Sci. U.S.A.">
        <title>A Catalog of Tens of Thousands of Viruses from Human Metagenomes Reveals Hidden Associations with Chronic Diseases.</title>
        <authorList>
            <person name="Tisza M.J."/>
            <person name="Buck C.B."/>
        </authorList>
    </citation>
    <scope>NUCLEOTIDE SEQUENCE</scope>
    <source>
        <strain evidence="1">CtM5A27</strain>
    </source>
</reference>